<evidence type="ECO:0000313" key="5">
    <source>
        <dbReference type="Proteomes" id="UP001497457"/>
    </source>
</evidence>
<dbReference type="InterPro" id="IPR000639">
    <property type="entry name" value="Epox_hydrolase-like"/>
</dbReference>
<keyword evidence="5" id="KW-1185">Reference proteome</keyword>
<dbReference type="Gene3D" id="3.40.50.1820">
    <property type="entry name" value="alpha/beta hydrolase"/>
    <property type="match status" value="1"/>
</dbReference>
<dbReference type="EMBL" id="OZ075121">
    <property type="protein sequence ID" value="CAL4899638.1"/>
    <property type="molecule type" value="Genomic_DNA"/>
</dbReference>
<proteinExistence type="inferred from homology"/>
<reference evidence="5" key="1">
    <citation type="submission" date="2024-06" db="EMBL/GenBank/DDBJ databases">
        <authorList>
            <person name="Ryan C."/>
        </authorList>
    </citation>
    <scope>NUCLEOTIDE SEQUENCE [LARGE SCALE GENOMIC DNA]</scope>
</reference>
<dbReference type="Proteomes" id="UP001497457">
    <property type="component" value="Chromosome 11b"/>
</dbReference>
<evidence type="ECO:0000256" key="1">
    <source>
        <dbReference type="ARBA" id="ARBA00022801"/>
    </source>
</evidence>
<dbReference type="PRINTS" id="PR00111">
    <property type="entry name" value="ABHYDROLASE"/>
</dbReference>
<evidence type="ECO:0000313" key="4">
    <source>
        <dbReference type="EMBL" id="CAL4899638.1"/>
    </source>
</evidence>
<dbReference type="GO" id="GO:0016787">
    <property type="term" value="F:hydrolase activity"/>
    <property type="evidence" value="ECO:0007669"/>
    <property type="project" value="UniProtKB-KW"/>
</dbReference>
<dbReference type="InterPro" id="IPR000073">
    <property type="entry name" value="AB_hydrolase_1"/>
</dbReference>
<evidence type="ECO:0000259" key="3">
    <source>
        <dbReference type="Pfam" id="PF00561"/>
    </source>
</evidence>
<dbReference type="InterPro" id="IPR029058">
    <property type="entry name" value="AB_hydrolase_fold"/>
</dbReference>
<gene>
    <name evidence="4" type="ORF">URODEC1_LOCUS8300</name>
</gene>
<accession>A0ABC8VYU1</accession>
<protein>
    <recommendedName>
        <fullName evidence="3">AB hydrolase-1 domain-containing protein</fullName>
    </recommendedName>
</protein>
<organism evidence="4 5">
    <name type="scientific">Urochloa decumbens</name>
    <dbReference type="NCBI Taxonomy" id="240449"/>
    <lineage>
        <taxon>Eukaryota</taxon>
        <taxon>Viridiplantae</taxon>
        <taxon>Streptophyta</taxon>
        <taxon>Embryophyta</taxon>
        <taxon>Tracheophyta</taxon>
        <taxon>Spermatophyta</taxon>
        <taxon>Magnoliopsida</taxon>
        <taxon>Liliopsida</taxon>
        <taxon>Poales</taxon>
        <taxon>Poaceae</taxon>
        <taxon>PACMAD clade</taxon>
        <taxon>Panicoideae</taxon>
        <taxon>Panicodae</taxon>
        <taxon>Paniceae</taxon>
        <taxon>Melinidinae</taxon>
        <taxon>Urochloa</taxon>
    </lineage>
</organism>
<dbReference type="Pfam" id="PF00561">
    <property type="entry name" value="Abhydrolase_1"/>
    <property type="match status" value="1"/>
</dbReference>
<dbReference type="PRINTS" id="PR00412">
    <property type="entry name" value="EPOXHYDRLASE"/>
</dbReference>
<comment type="similarity">
    <text evidence="2">Belongs to the AB hydrolase superfamily. Epoxide hydrolase family.</text>
</comment>
<keyword evidence="1" id="KW-0378">Hydrolase</keyword>
<evidence type="ECO:0000256" key="2">
    <source>
        <dbReference type="ARBA" id="ARBA00038334"/>
    </source>
</evidence>
<dbReference type="SUPFAM" id="SSF53474">
    <property type="entry name" value="alpha/beta-Hydrolases"/>
    <property type="match status" value="1"/>
</dbReference>
<sequence>MNQEIEHSYLPIRGLKLHIAHIGKGEVGTLLFVHGFPEVWYSWRHQMVAAAAAGFRAIAPDFPGYGLSEPPADLAQASWECLMESLLAILDCLAISKVFLVAKDFGVKPAFDLALCHPERVSGVVTFGVPPLVESLGFSGLPEGFYIYRWREPGRAESDFGQFDVRRIMRTIYILFSRSEVPVAKEGQEIMDLVDESTPMPDWFSEEDLSAYTNLYEKSGFITALQIPYRTKPAKAEYAKPRFEMPMFVIMGQKDYILKFAALKDYMSSEKLKEIAPDHEITYIPEGSHFVQEQFPEPVNQLMIDFLREQSSKGVAQLDKVTV</sequence>
<reference evidence="4 5" key="2">
    <citation type="submission" date="2024-10" db="EMBL/GenBank/DDBJ databases">
        <authorList>
            <person name="Ryan C."/>
        </authorList>
    </citation>
    <scope>NUCLEOTIDE SEQUENCE [LARGE SCALE GENOMIC DNA]</scope>
</reference>
<name>A0ABC8VYU1_9POAL</name>
<dbReference type="PANTHER" id="PTHR43329">
    <property type="entry name" value="EPOXIDE HYDROLASE"/>
    <property type="match status" value="1"/>
</dbReference>
<feature type="domain" description="AB hydrolase-1" evidence="3">
    <location>
        <begin position="29"/>
        <end position="260"/>
    </location>
</feature>
<dbReference type="AlphaFoldDB" id="A0ABC8VYU1"/>